<dbReference type="InterPro" id="IPR009769">
    <property type="entry name" value="EDR2_C"/>
</dbReference>
<dbReference type="EMBL" id="HACM01009331">
    <property type="protein sequence ID" value="CRZ09773.1"/>
    <property type="molecule type" value="Transcribed_RNA"/>
</dbReference>
<sequence>MGDANAPISFVPTAKAPKRMFPCGTGSAAEAHTWSEASKPFDVRSKTYVEDKVKIESGCPLLKLVDADVLLAPSGKSGERIDNMSTKPDSYARYLREQCKDERRIFVVTFQMHPRYLVLTFVETDRPANELTEAGALLNQFFTNAENGGWTDESCAQRLKLIPRIENFSVPGVNLNRPTIIANKITCAFHRAPGLVEVNVNVFSSRVTKFILGYIESAASKLVVELAFALEGATAAELPERTLGTVRLLKVDLAEETTRILEEE</sequence>
<evidence type="ECO:0000259" key="1">
    <source>
        <dbReference type="Pfam" id="PF07059"/>
    </source>
</evidence>
<name>A0A0H5R6M8_9EUKA</name>
<dbReference type="PANTHER" id="PTHR12136">
    <property type="entry name" value="ENHANCED DISEASE RESISTANCE-RELATED"/>
    <property type="match status" value="1"/>
</dbReference>
<protein>
    <recommendedName>
        <fullName evidence="1">Protein ENHANCED DISEASE RESISTANCE 2 C-terminal domain-containing protein</fullName>
    </recommendedName>
</protein>
<accession>A0A0H5R6M8</accession>
<dbReference type="Pfam" id="PF07059">
    <property type="entry name" value="EDR2_C"/>
    <property type="match status" value="1"/>
</dbReference>
<dbReference type="AlphaFoldDB" id="A0A0H5R6M8"/>
<feature type="domain" description="Protein ENHANCED DISEASE RESISTANCE 2 C-terminal" evidence="1">
    <location>
        <begin position="38"/>
        <end position="252"/>
    </location>
</feature>
<dbReference type="InterPro" id="IPR045096">
    <property type="entry name" value="EDR2-like"/>
</dbReference>
<organism evidence="2">
    <name type="scientific">Spongospora subterranea</name>
    <dbReference type="NCBI Taxonomy" id="70186"/>
    <lineage>
        <taxon>Eukaryota</taxon>
        <taxon>Sar</taxon>
        <taxon>Rhizaria</taxon>
        <taxon>Endomyxa</taxon>
        <taxon>Phytomyxea</taxon>
        <taxon>Plasmodiophorida</taxon>
        <taxon>Plasmodiophoridae</taxon>
        <taxon>Spongospora</taxon>
    </lineage>
</organism>
<evidence type="ECO:0000313" key="2">
    <source>
        <dbReference type="EMBL" id="CRZ09773.1"/>
    </source>
</evidence>
<proteinExistence type="predicted"/>
<dbReference type="PANTHER" id="PTHR12136:SF41">
    <property type="entry name" value="PLECKSTRIN HOMOLOGY (PH) AND LIPID-BINDING START DOMAINS-CONTAINING PROTEIN"/>
    <property type="match status" value="1"/>
</dbReference>
<reference evidence="2" key="1">
    <citation type="submission" date="2015-04" db="EMBL/GenBank/DDBJ databases">
        <title>The genome sequence of the plant pathogenic Rhizarian Plasmodiophora brassicae reveals insights in its biotrophic life cycle and the origin of chitin synthesis.</title>
        <authorList>
            <person name="Schwelm A."/>
            <person name="Fogelqvist J."/>
            <person name="Knaust A."/>
            <person name="Julke S."/>
            <person name="Lilja T."/>
            <person name="Dhandapani V."/>
            <person name="Bonilla-Rosso G."/>
            <person name="Karlsson M."/>
            <person name="Shevchenko A."/>
            <person name="Choi S.R."/>
            <person name="Kim H.G."/>
            <person name="Park J.Y."/>
            <person name="Lim Y.P."/>
            <person name="Ludwig-Muller J."/>
            <person name="Dixelius C."/>
        </authorList>
    </citation>
    <scope>NUCLEOTIDE SEQUENCE</scope>
    <source>
        <tissue evidence="2">Potato root galls</tissue>
    </source>
</reference>